<dbReference type="OrthoDB" id="9803916at2"/>
<dbReference type="KEGG" id="izh:FEM41_11625"/>
<dbReference type="SUPFAM" id="SSF56281">
    <property type="entry name" value="Metallo-hydrolase/oxidoreductase"/>
    <property type="match status" value="1"/>
</dbReference>
<evidence type="ECO:0000259" key="1">
    <source>
        <dbReference type="Pfam" id="PF12706"/>
    </source>
</evidence>
<evidence type="ECO:0000313" key="3">
    <source>
        <dbReference type="Proteomes" id="UP000302163"/>
    </source>
</evidence>
<gene>
    <name evidence="2" type="ORF">FEM41_11625</name>
</gene>
<name>A0A4P8YI16_9ENTR</name>
<dbReference type="InterPro" id="IPR036866">
    <property type="entry name" value="RibonucZ/Hydroxyglut_hydro"/>
</dbReference>
<dbReference type="Proteomes" id="UP000302163">
    <property type="component" value="Chromosome"/>
</dbReference>
<dbReference type="PANTHER" id="PTHR42663">
    <property type="entry name" value="HYDROLASE C777.06C-RELATED-RELATED"/>
    <property type="match status" value="1"/>
</dbReference>
<keyword evidence="2" id="KW-0456">Lyase</keyword>
<reference evidence="2 3" key="1">
    <citation type="submission" date="2019-05" db="EMBL/GenBank/DDBJ databases">
        <title>Complete genome sequence of Izhakiella calystegiae KSNA2, an endophyte isolated from beach morning glory (Calystegia soldanella).</title>
        <authorList>
            <person name="Jiang L."/>
            <person name="Jeong J.C."/>
            <person name="Kim C.Y."/>
            <person name="Kim D.H."/>
            <person name="Kim S.W."/>
            <person name="Lee j."/>
        </authorList>
    </citation>
    <scope>NUCLEOTIDE SEQUENCE [LARGE SCALE GENOMIC DNA]</scope>
    <source>
        <strain evidence="2 3">KSNA2</strain>
    </source>
</reference>
<dbReference type="Pfam" id="PF12706">
    <property type="entry name" value="Lactamase_B_2"/>
    <property type="match status" value="1"/>
</dbReference>
<dbReference type="InterPro" id="IPR001279">
    <property type="entry name" value="Metallo-B-lactamas"/>
</dbReference>
<dbReference type="GO" id="GO:0016829">
    <property type="term" value="F:lyase activity"/>
    <property type="evidence" value="ECO:0007669"/>
    <property type="project" value="UniProtKB-KW"/>
</dbReference>
<dbReference type="AlphaFoldDB" id="A0A4P8YI16"/>
<dbReference type="RefSeq" id="WP_138096125.1">
    <property type="nucleotide sequence ID" value="NZ_CP040428.1"/>
</dbReference>
<sequence length="274" mass="30701">MKIHFLGSGASEGIPNPFCRCDICQQARKVKGKEVRTHSSAIIDDVLLIDLAPTFSHQILRDGLDGSAITDLLFTHTHPDHFNAGELFSRMEGFGHGLDYPLNIYGNDMAITGCLNILNGYSEQRFRFHRLVPFVTVRCGKYQVTPLLANHARWEQCYLYYIEKDGCALFYGHDSGWFPESTWCWLSGKSIDIAVLECTYGDRQGNRTDNHMSLSTVCAAVEKLRNQNSLGEQSQVVLSHISHSSAQCHETLVAWCQARNMIAAWDGLIVNSQG</sequence>
<proteinExistence type="predicted"/>
<keyword evidence="3" id="KW-1185">Reference proteome</keyword>
<organism evidence="2 3">
    <name type="scientific">Jejubacter calystegiae</name>
    <dbReference type="NCBI Taxonomy" id="2579935"/>
    <lineage>
        <taxon>Bacteria</taxon>
        <taxon>Pseudomonadati</taxon>
        <taxon>Pseudomonadota</taxon>
        <taxon>Gammaproteobacteria</taxon>
        <taxon>Enterobacterales</taxon>
        <taxon>Enterobacteriaceae</taxon>
        <taxon>Jejubacter</taxon>
    </lineage>
</organism>
<feature type="domain" description="Metallo-beta-lactamase" evidence="1">
    <location>
        <begin position="64"/>
        <end position="241"/>
    </location>
</feature>
<dbReference type="Gene3D" id="3.60.15.10">
    <property type="entry name" value="Ribonuclease Z/Hydroxyacylglutathione hydrolase-like"/>
    <property type="match status" value="1"/>
</dbReference>
<dbReference type="EMBL" id="CP040428">
    <property type="protein sequence ID" value="QCT20250.1"/>
    <property type="molecule type" value="Genomic_DNA"/>
</dbReference>
<protein>
    <submittedName>
        <fullName evidence="2">Carbon-phosphorus lyase</fullName>
    </submittedName>
</protein>
<dbReference type="PANTHER" id="PTHR42663:SF6">
    <property type="entry name" value="HYDROLASE C777.06C-RELATED"/>
    <property type="match status" value="1"/>
</dbReference>
<evidence type="ECO:0000313" key="2">
    <source>
        <dbReference type="EMBL" id="QCT20250.1"/>
    </source>
</evidence>
<accession>A0A4P8YI16</accession>